<reference evidence="2 3" key="1">
    <citation type="submission" date="2019-10" db="EMBL/GenBank/DDBJ databases">
        <title>Streptomyces smaragdinus sp. nov. and Streptomyces fabii sp. nov., isolated from the gut of fungus growing-termite Macrotermes natalensis.</title>
        <authorList>
            <person name="Schwitalla J."/>
            <person name="Benndorf R."/>
            <person name="Martin K."/>
            <person name="De Beer W."/>
            <person name="Kaster A.-K."/>
            <person name="Vollmers J."/>
            <person name="Poulsen M."/>
            <person name="Beemelmanns C."/>
        </authorList>
    </citation>
    <scope>NUCLEOTIDE SEQUENCE [LARGE SCALE GENOMIC DNA]</scope>
    <source>
        <strain evidence="2 3">RB5</strain>
    </source>
</reference>
<keyword evidence="1" id="KW-0812">Transmembrane</keyword>
<keyword evidence="1" id="KW-0472">Membrane</keyword>
<dbReference type="Proteomes" id="UP000466345">
    <property type="component" value="Unassembled WGS sequence"/>
</dbReference>
<sequence length="50" mass="5400">MNASRSEMIEFVIRKRTGPDKRGARVGMATTALPLYLTMIAASAGTLVDM</sequence>
<feature type="transmembrane region" description="Helical" evidence="1">
    <location>
        <begin position="24"/>
        <end position="48"/>
    </location>
</feature>
<comment type="caution">
    <text evidence="2">The sequence shown here is derived from an EMBL/GenBank/DDBJ whole genome shotgun (WGS) entry which is preliminary data.</text>
</comment>
<protein>
    <submittedName>
        <fullName evidence="2">Uncharacterized protein</fullName>
    </submittedName>
</protein>
<keyword evidence="1" id="KW-1133">Transmembrane helix</keyword>
<dbReference type="EMBL" id="WEGJ01000002">
    <property type="protein sequence ID" value="MQY10895.1"/>
    <property type="molecule type" value="Genomic_DNA"/>
</dbReference>
<evidence type="ECO:0000313" key="3">
    <source>
        <dbReference type="Proteomes" id="UP000466345"/>
    </source>
</evidence>
<keyword evidence="3" id="KW-1185">Reference proteome</keyword>
<evidence type="ECO:0000313" key="2">
    <source>
        <dbReference type="EMBL" id="MQY10895.1"/>
    </source>
</evidence>
<dbReference type="AlphaFoldDB" id="A0A7K0CBS1"/>
<organism evidence="2 3">
    <name type="scientific">Streptomyces smaragdinus</name>
    <dbReference type="NCBI Taxonomy" id="2585196"/>
    <lineage>
        <taxon>Bacteria</taxon>
        <taxon>Bacillati</taxon>
        <taxon>Actinomycetota</taxon>
        <taxon>Actinomycetes</taxon>
        <taxon>Kitasatosporales</taxon>
        <taxon>Streptomycetaceae</taxon>
        <taxon>Streptomyces</taxon>
    </lineage>
</organism>
<name>A0A7K0CBS1_9ACTN</name>
<proteinExistence type="predicted"/>
<evidence type="ECO:0000256" key="1">
    <source>
        <dbReference type="SAM" id="Phobius"/>
    </source>
</evidence>
<gene>
    <name evidence="2" type="ORF">SRB5_10080</name>
</gene>
<accession>A0A7K0CBS1</accession>